<accession>A0A291MYF5</accession>
<dbReference type="AlphaFoldDB" id="A0A291MYF5"/>
<protein>
    <recommendedName>
        <fullName evidence="1">SnoaL-like domain-containing protein</fullName>
    </recommendedName>
</protein>
<dbReference type="Gene3D" id="3.10.450.50">
    <property type="match status" value="1"/>
</dbReference>
<dbReference type="InterPro" id="IPR037401">
    <property type="entry name" value="SnoaL-like"/>
</dbReference>
<dbReference type="Pfam" id="PF13577">
    <property type="entry name" value="SnoaL_4"/>
    <property type="match status" value="1"/>
</dbReference>
<evidence type="ECO:0000313" key="3">
    <source>
        <dbReference type="Proteomes" id="UP000219422"/>
    </source>
</evidence>
<proteinExistence type="predicted"/>
<gene>
    <name evidence="2" type="ORF">A6768_07875</name>
</gene>
<dbReference type="SUPFAM" id="SSF54427">
    <property type="entry name" value="NTF2-like"/>
    <property type="match status" value="1"/>
</dbReference>
<evidence type="ECO:0000313" key="2">
    <source>
        <dbReference type="EMBL" id="ATI79938.1"/>
    </source>
</evidence>
<evidence type="ECO:0000259" key="1">
    <source>
        <dbReference type="Pfam" id="PF13577"/>
    </source>
</evidence>
<dbReference type="KEGG" id="sya:A6768_07875"/>
<dbReference type="Proteomes" id="UP000219422">
    <property type="component" value="Chromosome"/>
</dbReference>
<reference evidence="2 3" key="1">
    <citation type="submission" date="2017-10" db="EMBL/GenBank/DDBJ databases">
        <title>Sphingobium yanoikuyae S72.</title>
        <authorList>
            <person name="Sanchez E."/>
            <person name="Bustos P."/>
            <person name="Mendoza P."/>
            <person name="Guo X."/>
            <person name="Mendoza A."/>
        </authorList>
    </citation>
    <scope>NUCLEOTIDE SEQUENCE [LARGE SCALE GENOMIC DNA]</scope>
    <source>
        <strain evidence="2 3">S72</strain>
    </source>
</reference>
<name>A0A291MYF5_SPHYA</name>
<organism evidence="2 3">
    <name type="scientific">Sphingobium yanoikuyae</name>
    <name type="common">Sphingomonas yanoikuyae</name>
    <dbReference type="NCBI Taxonomy" id="13690"/>
    <lineage>
        <taxon>Bacteria</taxon>
        <taxon>Pseudomonadati</taxon>
        <taxon>Pseudomonadota</taxon>
        <taxon>Alphaproteobacteria</taxon>
        <taxon>Sphingomonadales</taxon>
        <taxon>Sphingomonadaceae</taxon>
        <taxon>Sphingobium</taxon>
    </lineage>
</organism>
<dbReference type="GeneID" id="57776751"/>
<sequence length="163" mass="17966">MTDIRTADPLAVLSAESAIHGLLARYVHYLDEGNFAGIAELLQYADFDIVGTVVSGRQEIETFLEGGIQRHADGTPRTWHTVANILIEVDPSGETATAHSYYTVHQQLDGFALQPIVTGKYLDRFEKHDGKWRFAHRALTAHSMGDIRHHVMGANSDAVEAIA</sequence>
<feature type="domain" description="SnoaL-like" evidence="1">
    <location>
        <begin position="13"/>
        <end position="137"/>
    </location>
</feature>
<dbReference type="EMBL" id="CP023741">
    <property type="protein sequence ID" value="ATI79938.1"/>
    <property type="molecule type" value="Genomic_DNA"/>
</dbReference>
<dbReference type="RefSeq" id="WP_097383190.1">
    <property type="nucleotide sequence ID" value="NZ_CP023741.1"/>
</dbReference>
<dbReference type="CDD" id="cd00531">
    <property type="entry name" value="NTF2_like"/>
    <property type="match status" value="1"/>
</dbReference>
<dbReference type="InterPro" id="IPR032710">
    <property type="entry name" value="NTF2-like_dom_sf"/>
</dbReference>